<evidence type="ECO:0000313" key="3">
    <source>
        <dbReference type="Proteomes" id="UP000283727"/>
    </source>
</evidence>
<gene>
    <name evidence="2" type="ORF">DW137_09925</name>
</gene>
<organism evidence="2 3">
    <name type="scientific">Bifidobacterium bifidum</name>
    <dbReference type="NCBI Taxonomy" id="1681"/>
    <lineage>
        <taxon>Bacteria</taxon>
        <taxon>Bacillati</taxon>
        <taxon>Actinomycetota</taxon>
        <taxon>Actinomycetes</taxon>
        <taxon>Bifidobacteriales</taxon>
        <taxon>Bifidobacteriaceae</taxon>
        <taxon>Bifidobacterium</taxon>
    </lineage>
</organism>
<sequence>MTDFTPWFNANRKEDTVNTEAVADEPASPVVENSAVGDEQTAVEEDTVTEPDDGDAQPSNAPKGKRKAAARKKAAAFPHVDAAVASKIRDMFDALEDEKVLAAAKVLCDTNKSDPSALIDLLTDTKTRRTVVEFSKFADKLRGSETDDRKMLVVFAIMNDKNLPRVLFGVLNALAPGNGFGRPSNDPMKDAASIADHWGDGVDLSSLDVLKV</sequence>
<dbReference type="EMBL" id="QRLR01000006">
    <property type="protein sequence ID" value="RHJ22125.1"/>
    <property type="molecule type" value="Genomic_DNA"/>
</dbReference>
<accession>A0A415C3I8</accession>
<name>A0A415C3I8_BIFBI</name>
<feature type="compositionally biased region" description="Basic residues" evidence="1">
    <location>
        <begin position="63"/>
        <end position="72"/>
    </location>
</feature>
<evidence type="ECO:0000313" key="2">
    <source>
        <dbReference type="EMBL" id="RHJ22125.1"/>
    </source>
</evidence>
<protein>
    <submittedName>
        <fullName evidence="2">Uncharacterized protein</fullName>
    </submittedName>
</protein>
<evidence type="ECO:0000256" key="1">
    <source>
        <dbReference type="SAM" id="MobiDB-lite"/>
    </source>
</evidence>
<feature type="region of interest" description="Disordered" evidence="1">
    <location>
        <begin position="1"/>
        <end position="72"/>
    </location>
</feature>
<dbReference type="RefSeq" id="WP_117658507.1">
    <property type="nucleotide sequence ID" value="NZ_JAQECX010000005.1"/>
</dbReference>
<dbReference type="Proteomes" id="UP000283727">
    <property type="component" value="Unassembled WGS sequence"/>
</dbReference>
<comment type="caution">
    <text evidence="2">The sequence shown here is derived from an EMBL/GenBank/DDBJ whole genome shotgun (WGS) entry which is preliminary data.</text>
</comment>
<feature type="compositionally biased region" description="Acidic residues" evidence="1">
    <location>
        <begin position="41"/>
        <end position="55"/>
    </location>
</feature>
<proteinExistence type="predicted"/>
<dbReference type="AlphaFoldDB" id="A0A415C3I8"/>
<reference evidence="2 3" key="1">
    <citation type="submission" date="2018-08" db="EMBL/GenBank/DDBJ databases">
        <title>A genome reference for cultivated species of the human gut microbiota.</title>
        <authorList>
            <person name="Zou Y."/>
            <person name="Xue W."/>
            <person name="Luo G."/>
        </authorList>
    </citation>
    <scope>NUCLEOTIDE SEQUENCE [LARGE SCALE GENOMIC DNA]</scope>
    <source>
        <strain evidence="2 3">AM12-10</strain>
    </source>
</reference>